<evidence type="ECO:0000313" key="3">
    <source>
        <dbReference type="Proteomes" id="UP000747542"/>
    </source>
</evidence>
<comment type="caution">
    <text evidence="2">The sequence shown here is derived from an EMBL/GenBank/DDBJ whole genome shotgun (WGS) entry which is preliminary data.</text>
</comment>
<dbReference type="AlphaFoldDB" id="A0A8J5JHT0"/>
<sequence length="86" mass="9268">MLWTTWGTDGASRGPSATVSGEERCYVHDPVLVVSHSSPNLMWCFSLVTLAISVACMIVITTLPSPSSSTCSDIGMDIFYHDRVTA</sequence>
<keyword evidence="1" id="KW-0812">Transmembrane</keyword>
<gene>
    <name evidence="2" type="ORF">Hamer_G023768</name>
</gene>
<dbReference type="EMBL" id="JAHLQT010038733">
    <property type="protein sequence ID" value="KAG7156794.1"/>
    <property type="molecule type" value="Genomic_DNA"/>
</dbReference>
<protein>
    <submittedName>
        <fullName evidence="2">Uncharacterized protein</fullName>
    </submittedName>
</protein>
<keyword evidence="1" id="KW-0472">Membrane</keyword>
<proteinExistence type="predicted"/>
<reference evidence="2" key="1">
    <citation type="journal article" date="2021" name="Sci. Adv.">
        <title>The American lobster genome reveals insights on longevity, neural, and immune adaptations.</title>
        <authorList>
            <person name="Polinski J.M."/>
            <person name="Zimin A.V."/>
            <person name="Clark K.F."/>
            <person name="Kohn A.B."/>
            <person name="Sadowski N."/>
            <person name="Timp W."/>
            <person name="Ptitsyn A."/>
            <person name="Khanna P."/>
            <person name="Romanova D.Y."/>
            <person name="Williams P."/>
            <person name="Greenwood S.J."/>
            <person name="Moroz L.L."/>
            <person name="Walt D.R."/>
            <person name="Bodnar A.G."/>
        </authorList>
    </citation>
    <scope>NUCLEOTIDE SEQUENCE</scope>
    <source>
        <strain evidence="2">GMGI-L3</strain>
    </source>
</reference>
<evidence type="ECO:0000313" key="2">
    <source>
        <dbReference type="EMBL" id="KAG7156794.1"/>
    </source>
</evidence>
<name>A0A8J5JHT0_HOMAM</name>
<feature type="transmembrane region" description="Helical" evidence="1">
    <location>
        <begin position="40"/>
        <end position="60"/>
    </location>
</feature>
<evidence type="ECO:0000256" key="1">
    <source>
        <dbReference type="SAM" id="Phobius"/>
    </source>
</evidence>
<keyword evidence="3" id="KW-1185">Reference proteome</keyword>
<accession>A0A8J5JHT0</accession>
<dbReference type="Proteomes" id="UP000747542">
    <property type="component" value="Unassembled WGS sequence"/>
</dbReference>
<keyword evidence="1" id="KW-1133">Transmembrane helix</keyword>
<organism evidence="2 3">
    <name type="scientific">Homarus americanus</name>
    <name type="common">American lobster</name>
    <dbReference type="NCBI Taxonomy" id="6706"/>
    <lineage>
        <taxon>Eukaryota</taxon>
        <taxon>Metazoa</taxon>
        <taxon>Ecdysozoa</taxon>
        <taxon>Arthropoda</taxon>
        <taxon>Crustacea</taxon>
        <taxon>Multicrustacea</taxon>
        <taxon>Malacostraca</taxon>
        <taxon>Eumalacostraca</taxon>
        <taxon>Eucarida</taxon>
        <taxon>Decapoda</taxon>
        <taxon>Pleocyemata</taxon>
        <taxon>Astacidea</taxon>
        <taxon>Nephropoidea</taxon>
        <taxon>Nephropidae</taxon>
        <taxon>Homarus</taxon>
    </lineage>
</organism>